<dbReference type="EMBL" id="BNJF01000003">
    <property type="protein sequence ID" value="GHO47468.1"/>
    <property type="molecule type" value="Genomic_DNA"/>
</dbReference>
<evidence type="ECO:0000313" key="2">
    <source>
        <dbReference type="Proteomes" id="UP000612362"/>
    </source>
</evidence>
<dbReference type="RefSeq" id="WP_220196756.1">
    <property type="nucleotide sequence ID" value="NZ_BNJF01000003.1"/>
</dbReference>
<comment type="caution">
    <text evidence="1">The sequence shown here is derived from an EMBL/GenBank/DDBJ whole genome shotgun (WGS) entry which is preliminary data.</text>
</comment>
<organism evidence="1 2">
    <name type="scientific">Ktedonospora formicarum</name>
    <dbReference type="NCBI Taxonomy" id="2778364"/>
    <lineage>
        <taxon>Bacteria</taxon>
        <taxon>Bacillati</taxon>
        <taxon>Chloroflexota</taxon>
        <taxon>Ktedonobacteria</taxon>
        <taxon>Ktedonobacterales</taxon>
        <taxon>Ktedonobacteraceae</taxon>
        <taxon>Ktedonospora</taxon>
    </lineage>
</organism>
<name>A0A8J3I5J3_9CHLR</name>
<proteinExistence type="predicted"/>
<keyword evidence="2" id="KW-1185">Reference proteome</keyword>
<dbReference type="AlphaFoldDB" id="A0A8J3I5J3"/>
<reference evidence="1" key="1">
    <citation type="submission" date="2020-10" db="EMBL/GenBank/DDBJ databases">
        <title>Taxonomic study of unclassified bacteria belonging to the class Ktedonobacteria.</title>
        <authorList>
            <person name="Yabe S."/>
            <person name="Wang C.M."/>
            <person name="Zheng Y."/>
            <person name="Sakai Y."/>
            <person name="Cavaletti L."/>
            <person name="Monciardini P."/>
            <person name="Donadio S."/>
        </authorList>
    </citation>
    <scope>NUCLEOTIDE SEQUENCE</scope>
    <source>
        <strain evidence="1">SOSP1-1</strain>
    </source>
</reference>
<evidence type="ECO:0000313" key="1">
    <source>
        <dbReference type="EMBL" id="GHO47468.1"/>
    </source>
</evidence>
<sequence>MDERMTLAHPFDCVFLAQSSVVPQSEEESVSGSLPTARLPHVRIDGALDHLAGDTLTEGLESGATS</sequence>
<gene>
    <name evidence="1" type="ORF">KSX_56310</name>
</gene>
<protein>
    <submittedName>
        <fullName evidence="1">Uncharacterized protein</fullName>
    </submittedName>
</protein>
<accession>A0A8J3I5J3</accession>
<dbReference type="Proteomes" id="UP000612362">
    <property type="component" value="Unassembled WGS sequence"/>
</dbReference>